<organism evidence="6 7">
    <name type="scientific">Desulfobacula toluolica (strain DSM 7467 / Tol2)</name>
    <dbReference type="NCBI Taxonomy" id="651182"/>
    <lineage>
        <taxon>Bacteria</taxon>
        <taxon>Pseudomonadati</taxon>
        <taxon>Thermodesulfobacteriota</taxon>
        <taxon>Desulfobacteria</taxon>
        <taxon>Desulfobacterales</taxon>
        <taxon>Desulfobacteraceae</taxon>
        <taxon>Desulfobacula</taxon>
    </lineage>
</organism>
<evidence type="ECO:0000256" key="2">
    <source>
        <dbReference type="ARBA" id="ARBA00022679"/>
    </source>
</evidence>
<dbReference type="PANTHER" id="PTHR37419">
    <property type="entry name" value="SERINE/THREONINE-PROTEIN KINASE TOXIN HIPA"/>
    <property type="match status" value="1"/>
</dbReference>
<evidence type="ECO:0000259" key="4">
    <source>
        <dbReference type="Pfam" id="PF07804"/>
    </source>
</evidence>
<dbReference type="Pfam" id="PF07804">
    <property type="entry name" value="HipA_C"/>
    <property type="match status" value="1"/>
</dbReference>
<dbReference type="AlphaFoldDB" id="K0NDV4"/>
<dbReference type="PANTHER" id="PTHR37419:SF8">
    <property type="entry name" value="TOXIN YJJJ"/>
    <property type="match status" value="1"/>
</dbReference>
<dbReference type="Proteomes" id="UP000007347">
    <property type="component" value="Chromosome"/>
</dbReference>
<dbReference type="InterPro" id="IPR017508">
    <property type="entry name" value="HipA_N1"/>
</dbReference>
<dbReference type="EMBL" id="FO203503">
    <property type="protein sequence ID" value="CCK79076.1"/>
    <property type="molecule type" value="Genomic_DNA"/>
</dbReference>
<feature type="domain" description="HipA-like C-terminal" evidence="4">
    <location>
        <begin position="165"/>
        <end position="373"/>
    </location>
</feature>
<protein>
    <submittedName>
        <fullName evidence="6">HipA: protein predicted to be involced in cell division</fullName>
    </submittedName>
</protein>
<evidence type="ECO:0000313" key="6">
    <source>
        <dbReference type="EMBL" id="CCK79076.1"/>
    </source>
</evidence>
<dbReference type="Pfam" id="PF13657">
    <property type="entry name" value="Couple_hipA"/>
    <property type="match status" value="1"/>
</dbReference>
<dbReference type="KEGG" id="dto:TOL2_C09080"/>
<name>K0NDV4_DESTT</name>
<dbReference type="InterPro" id="IPR052028">
    <property type="entry name" value="HipA_Ser/Thr_kinase"/>
</dbReference>
<evidence type="ECO:0000256" key="1">
    <source>
        <dbReference type="ARBA" id="ARBA00010164"/>
    </source>
</evidence>
<dbReference type="Gene3D" id="1.10.1070.20">
    <property type="match status" value="1"/>
</dbReference>
<dbReference type="STRING" id="651182.TOL2_C09080"/>
<evidence type="ECO:0000313" key="7">
    <source>
        <dbReference type="Proteomes" id="UP000007347"/>
    </source>
</evidence>
<dbReference type="InterPro" id="IPR012893">
    <property type="entry name" value="HipA-like_C"/>
</dbReference>
<keyword evidence="7" id="KW-1185">Reference proteome</keyword>
<gene>
    <name evidence="6" type="primary">hipA</name>
    <name evidence="6" type="ordered locus">TOL2_C09080</name>
</gene>
<feature type="domain" description="HipA N-terminal subdomain 1" evidence="5">
    <location>
        <begin position="34"/>
        <end position="118"/>
    </location>
</feature>
<accession>K0NDV4</accession>
<dbReference type="PATRIC" id="fig|651182.5.peg.1094"/>
<dbReference type="NCBIfam" id="TIGR03071">
    <property type="entry name" value="couple_hipA"/>
    <property type="match status" value="1"/>
</dbReference>
<dbReference type="GO" id="GO:0051301">
    <property type="term" value="P:cell division"/>
    <property type="evidence" value="ECO:0007669"/>
    <property type="project" value="UniProtKB-KW"/>
</dbReference>
<keyword evidence="6" id="KW-0132">Cell division</keyword>
<dbReference type="OrthoDB" id="9805913at2"/>
<dbReference type="HOGENOM" id="CLU_041102_0_0_7"/>
<dbReference type="RefSeq" id="WP_014956426.1">
    <property type="nucleotide sequence ID" value="NC_018645.1"/>
</dbReference>
<sequence>MIWLDVNITLPDNTTINCGEIVTREPDKKGIIPGAFQYTREYLEHPKAFPLDPVTLPLRQEEFTVQRPEGIHAVFEDALPDNWGRKILIQKAGLPRSEQRPPNLLGVLGANGLGALSFAPKGQITHINQPADIVSLPDLLEAALRYDAGLPVNEKQLKLLFVHGSSPGGARPKTLVQREPGYLCLAKFPKHDDSFCVERIEAGCLEMARLSGLDVPDFEIREVGGRNILLIKRFDISEHGGRYHMISMQTLLQAEGYYQLGYKDLFEILRKYSFQPSVDIPMLFRQMTFNAAIGNTDDHLKNFCILHKEPGFCLSPAYDVLPDLYERREHVLSFPMGSGQLPPNRLTLQQIGKKLKIPRTEGIIDDVLSAVSKWKEIFQQYRVPEFDIQRLEWGIQRRLSALEKPADIPEK</sequence>
<comment type="similarity">
    <text evidence="1">Belongs to the HipA Ser/Thr kinase family.</text>
</comment>
<keyword evidence="2" id="KW-0808">Transferase</keyword>
<keyword evidence="3" id="KW-0418">Kinase</keyword>
<reference evidence="6 7" key="1">
    <citation type="journal article" date="2013" name="Environ. Microbiol.">
        <title>Complete genome, catabolic sub-proteomes and key-metabolites of Desulfobacula toluolica Tol2, a marine, aromatic compound-degrading, sulfate-reducing bacterium.</title>
        <authorList>
            <person name="Wohlbrand L."/>
            <person name="Jacob J.H."/>
            <person name="Kube M."/>
            <person name="Mussmann M."/>
            <person name="Jarling R."/>
            <person name="Beck A."/>
            <person name="Amann R."/>
            <person name="Wilkes H."/>
            <person name="Reinhardt R."/>
            <person name="Rabus R."/>
        </authorList>
    </citation>
    <scope>NUCLEOTIDE SEQUENCE [LARGE SCALE GENOMIC DNA]</scope>
    <source>
        <strain evidence="7">DSM 7467 / Tol2</strain>
    </source>
</reference>
<dbReference type="GO" id="GO:0005829">
    <property type="term" value="C:cytosol"/>
    <property type="evidence" value="ECO:0007669"/>
    <property type="project" value="TreeGrafter"/>
</dbReference>
<evidence type="ECO:0000256" key="3">
    <source>
        <dbReference type="ARBA" id="ARBA00022777"/>
    </source>
</evidence>
<dbReference type="GO" id="GO:0004674">
    <property type="term" value="F:protein serine/threonine kinase activity"/>
    <property type="evidence" value="ECO:0007669"/>
    <property type="project" value="TreeGrafter"/>
</dbReference>
<evidence type="ECO:0000259" key="5">
    <source>
        <dbReference type="Pfam" id="PF13657"/>
    </source>
</evidence>
<proteinExistence type="inferred from homology"/>
<keyword evidence="6" id="KW-0131">Cell cycle</keyword>